<evidence type="ECO:0000313" key="2">
    <source>
        <dbReference type="Proteomes" id="UP001642483"/>
    </source>
</evidence>
<keyword evidence="2" id="KW-1185">Reference proteome</keyword>
<reference evidence="1 2" key="1">
    <citation type="submission" date="2024-02" db="EMBL/GenBank/DDBJ databases">
        <authorList>
            <person name="Daric V."/>
            <person name="Darras S."/>
        </authorList>
    </citation>
    <scope>NUCLEOTIDE SEQUENCE [LARGE SCALE GENOMIC DNA]</scope>
</reference>
<accession>A0ABP0EYB0</accession>
<dbReference type="Proteomes" id="UP001642483">
    <property type="component" value="Unassembled WGS sequence"/>
</dbReference>
<protein>
    <submittedName>
        <fullName evidence="1">Uncharacterized protein</fullName>
    </submittedName>
</protein>
<name>A0ABP0EYB0_CLALP</name>
<comment type="caution">
    <text evidence="1">The sequence shown here is derived from an EMBL/GenBank/DDBJ whole genome shotgun (WGS) entry which is preliminary data.</text>
</comment>
<proteinExistence type="predicted"/>
<evidence type="ECO:0000313" key="1">
    <source>
        <dbReference type="EMBL" id="CAK8671164.1"/>
    </source>
</evidence>
<sequence>MEVKWAETRCCESFPRKPRWKNQIRDGKRFLDCSLRGKIRYLIDILFNSQTIQIVQLSRGGMTELTSTL</sequence>
<gene>
    <name evidence="1" type="ORF">CVLEPA_LOCUS181</name>
</gene>
<organism evidence="1 2">
    <name type="scientific">Clavelina lepadiformis</name>
    <name type="common">Light-bulb sea squirt</name>
    <name type="synonym">Ascidia lepadiformis</name>
    <dbReference type="NCBI Taxonomy" id="159417"/>
    <lineage>
        <taxon>Eukaryota</taxon>
        <taxon>Metazoa</taxon>
        <taxon>Chordata</taxon>
        <taxon>Tunicata</taxon>
        <taxon>Ascidiacea</taxon>
        <taxon>Aplousobranchia</taxon>
        <taxon>Clavelinidae</taxon>
        <taxon>Clavelina</taxon>
    </lineage>
</organism>
<dbReference type="EMBL" id="CAWYQH010000001">
    <property type="protein sequence ID" value="CAK8671164.1"/>
    <property type="molecule type" value="Genomic_DNA"/>
</dbReference>